<dbReference type="Proteomes" id="UP001241056">
    <property type="component" value="Unassembled WGS sequence"/>
</dbReference>
<reference evidence="1 2" key="1">
    <citation type="submission" date="2023-06" db="EMBL/GenBank/DDBJ databases">
        <title>Thiopseudomonas sp. CY1220 draft genome sequence.</title>
        <authorList>
            <person name="Zhao G."/>
            <person name="An M."/>
        </authorList>
    </citation>
    <scope>NUCLEOTIDE SEQUENCE [LARGE SCALE GENOMIC DNA]</scope>
    <source>
        <strain evidence="1 2">CY1220</strain>
    </source>
</reference>
<name>A0ABT7SMY0_9GAMM</name>
<dbReference type="EMBL" id="JAUCDY010000004">
    <property type="protein sequence ID" value="MDM7857545.1"/>
    <property type="molecule type" value="Genomic_DNA"/>
</dbReference>
<dbReference type="RefSeq" id="WP_289410202.1">
    <property type="nucleotide sequence ID" value="NZ_JAUCDY010000004.1"/>
</dbReference>
<dbReference type="GO" id="GO:0016787">
    <property type="term" value="F:hydrolase activity"/>
    <property type="evidence" value="ECO:0007669"/>
    <property type="project" value="UniProtKB-KW"/>
</dbReference>
<dbReference type="InterPro" id="IPR029069">
    <property type="entry name" value="HotDog_dom_sf"/>
</dbReference>
<organism evidence="1 2">
    <name type="scientific">Thiopseudomonas acetoxidans</name>
    <dbReference type="NCBI Taxonomy" id="3041622"/>
    <lineage>
        <taxon>Bacteria</taxon>
        <taxon>Pseudomonadati</taxon>
        <taxon>Pseudomonadota</taxon>
        <taxon>Gammaproteobacteria</taxon>
        <taxon>Pseudomonadales</taxon>
        <taxon>Pseudomonadaceae</taxon>
        <taxon>Thiopseudomonas</taxon>
    </lineage>
</organism>
<evidence type="ECO:0000313" key="1">
    <source>
        <dbReference type="EMBL" id="MDM7857545.1"/>
    </source>
</evidence>
<dbReference type="EC" id="3.1.2.-" evidence="1"/>
<keyword evidence="1" id="KW-0378">Hydrolase</keyword>
<accession>A0ABT7SMY0</accession>
<dbReference type="Gene3D" id="3.10.129.10">
    <property type="entry name" value="Hotdog Thioesterase"/>
    <property type="match status" value="1"/>
</dbReference>
<dbReference type="CDD" id="cd00586">
    <property type="entry name" value="4HBT"/>
    <property type="match status" value="1"/>
</dbReference>
<proteinExistence type="predicted"/>
<dbReference type="Pfam" id="PF13279">
    <property type="entry name" value="4HBT_2"/>
    <property type="match status" value="1"/>
</dbReference>
<protein>
    <submittedName>
        <fullName evidence="1">Acyl-CoA thioesterase</fullName>
        <ecNumber evidence="1">3.1.2.-</ecNumber>
    </submittedName>
</protein>
<keyword evidence="2" id="KW-1185">Reference proteome</keyword>
<comment type="caution">
    <text evidence="1">The sequence shown here is derived from an EMBL/GenBank/DDBJ whole genome shotgun (WGS) entry which is preliminary data.</text>
</comment>
<sequence length="143" mass="16310">MRKKGVIQANVTLEVPFFDVDMMDIVWHGHYVKYFEVARCALLDKINHNYTQMRDSGYGWPVIDMQLRYIKAAVFGQKITVTADLIEWQERLKINYLICDTQTGERLTRGSSIQVAIELASGEMQFVTPAVLHTAVAEAIANE</sequence>
<evidence type="ECO:0000313" key="2">
    <source>
        <dbReference type="Proteomes" id="UP001241056"/>
    </source>
</evidence>
<dbReference type="SUPFAM" id="SSF54637">
    <property type="entry name" value="Thioesterase/thiol ester dehydrase-isomerase"/>
    <property type="match status" value="1"/>
</dbReference>
<gene>
    <name evidence="1" type="ORF">QEZ41_04550</name>
</gene>